<sequence length="41" mass="4690">MVKMTKGWEASFQSAVKVRKLGWNVTDNNGKILLRIRGKDI</sequence>
<proteinExistence type="predicted"/>
<dbReference type="AlphaFoldDB" id="A0A0D5A1Q9"/>
<gene>
    <name evidence="1" type="ORF">FA02_0199</name>
</gene>
<evidence type="ECO:0000313" key="1">
    <source>
        <dbReference type="EMBL" id="AJW30467.1"/>
    </source>
</evidence>
<name>A0A0D5A1Q9_PROMR</name>
<organism evidence="1">
    <name type="scientific">Prochlorococcus marinus str. P0902-H212</name>
    <dbReference type="NCBI Taxonomy" id="1620696"/>
    <lineage>
        <taxon>Bacteria</taxon>
        <taxon>Bacillati</taxon>
        <taxon>Cyanobacteriota</taxon>
        <taxon>Cyanophyceae</taxon>
        <taxon>Synechococcales</taxon>
        <taxon>Prochlorococcaceae</taxon>
        <taxon>Prochlorococcus</taxon>
    </lineage>
</organism>
<reference evidence="1" key="1">
    <citation type="submission" date="2014-06" db="EMBL/GenBank/DDBJ databases">
        <authorList>
            <person name="Berube P.M."/>
        </authorList>
    </citation>
    <scope>NUCLEOTIDE SEQUENCE</scope>
    <source>
        <strain evidence="1">P0902-H212</strain>
    </source>
</reference>
<protein>
    <submittedName>
        <fullName evidence="1">Uncharacterized protein</fullName>
    </submittedName>
</protein>
<accession>A0A0D5A1Q9</accession>
<dbReference type="EMBL" id="KJ947870">
    <property type="protein sequence ID" value="AJW30467.1"/>
    <property type="molecule type" value="Genomic_DNA"/>
</dbReference>